<dbReference type="GO" id="GO:1903607">
    <property type="term" value="P:cytochrome c biosynthetic process"/>
    <property type="evidence" value="ECO:0007669"/>
    <property type="project" value="TreeGrafter"/>
</dbReference>
<name>A0A967F3B9_9PROT</name>
<feature type="transmembrane region" description="Helical" evidence="13">
    <location>
        <begin position="126"/>
        <end position="153"/>
    </location>
</feature>
<accession>A0A967F3B9</accession>
<keyword evidence="8 13" id="KW-0812">Transmembrane</keyword>
<evidence type="ECO:0000313" key="15">
    <source>
        <dbReference type="Proteomes" id="UP000761264"/>
    </source>
</evidence>
<comment type="similarity">
    <text evidence="3 12">Belongs to the CcmB/CycW/HelB family.</text>
</comment>
<keyword evidence="15" id="KW-1185">Reference proteome</keyword>
<dbReference type="PIRSF" id="PIRSF002764">
    <property type="entry name" value="CcmB"/>
    <property type="match status" value="1"/>
</dbReference>
<proteinExistence type="inferred from homology"/>
<dbReference type="NCBIfam" id="TIGR01190">
    <property type="entry name" value="ccmB"/>
    <property type="match status" value="1"/>
</dbReference>
<reference evidence="14" key="1">
    <citation type="submission" date="2020-03" db="EMBL/GenBank/DDBJ databases">
        <title>Genome of Pelagibius litoralis DSM 21314T.</title>
        <authorList>
            <person name="Wang G."/>
        </authorList>
    </citation>
    <scope>NUCLEOTIDE SEQUENCE</scope>
    <source>
        <strain evidence="14">DSM 21314</strain>
    </source>
</reference>
<keyword evidence="6 12" id="KW-1003">Cell membrane</keyword>
<dbReference type="GO" id="GO:0005886">
    <property type="term" value="C:plasma membrane"/>
    <property type="evidence" value="ECO:0007669"/>
    <property type="project" value="UniProtKB-SubCell"/>
</dbReference>
<comment type="function">
    <text evidence="1 12">Required for the export of heme to the periplasm for the biogenesis of c-type cytochromes.</text>
</comment>
<dbReference type="PANTHER" id="PTHR30070">
    <property type="entry name" value="HEME EXPORTER PROTEIN B"/>
    <property type="match status" value="1"/>
</dbReference>
<evidence type="ECO:0000256" key="10">
    <source>
        <dbReference type="ARBA" id="ARBA00022989"/>
    </source>
</evidence>
<keyword evidence="7 12" id="KW-0997">Cell inner membrane</keyword>
<dbReference type="InterPro" id="IPR026031">
    <property type="entry name" value="Cyt_c_CcmB_bac"/>
</dbReference>
<protein>
    <recommendedName>
        <fullName evidence="4 12">Heme exporter protein B</fullName>
    </recommendedName>
</protein>
<organism evidence="14 15">
    <name type="scientific">Pelagibius litoralis</name>
    <dbReference type="NCBI Taxonomy" id="374515"/>
    <lineage>
        <taxon>Bacteria</taxon>
        <taxon>Pseudomonadati</taxon>
        <taxon>Pseudomonadota</taxon>
        <taxon>Alphaproteobacteria</taxon>
        <taxon>Rhodospirillales</taxon>
        <taxon>Rhodovibrionaceae</taxon>
        <taxon>Pelagibius</taxon>
    </lineage>
</organism>
<comment type="caution">
    <text evidence="14">The sequence shown here is derived from an EMBL/GenBank/DDBJ whole genome shotgun (WGS) entry which is preliminary data.</text>
</comment>
<dbReference type="PRINTS" id="PR01414">
    <property type="entry name" value="CCMBBIOGNSIS"/>
</dbReference>
<evidence type="ECO:0000256" key="6">
    <source>
        <dbReference type="ARBA" id="ARBA00022475"/>
    </source>
</evidence>
<evidence type="ECO:0000313" key="14">
    <source>
        <dbReference type="EMBL" id="NIA72229.1"/>
    </source>
</evidence>
<dbReference type="GO" id="GO:0015232">
    <property type="term" value="F:heme transmembrane transporter activity"/>
    <property type="evidence" value="ECO:0007669"/>
    <property type="project" value="InterPro"/>
</dbReference>
<evidence type="ECO:0000256" key="3">
    <source>
        <dbReference type="ARBA" id="ARBA00010544"/>
    </source>
</evidence>
<dbReference type="AlphaFoldDB" id="A0A967F3B9"/>
<keyword evidence="9 12" id="KW-0201">Cytochrome c-type biogenesis</keyword>
<evidence type="ECO:0000256" key="11">
    <source>
        <dbReference type="ARBA" id="ARBA00023136"/>
    </source>
</evidence>
<evidence type="ECO:0000256" key="5">
    <source>
        <dbReference type="ARBA" id="ARBA00022448"/>
    </source>
</evidence>
<dbReference type="InterPro" id="IPR003544">
    <property type="entry name" value="Cyt_c_biogenesis_CcmB"/>
</dbReference>
<evidence type="ECO:0000256" key="1">
    <source>
        <dbReference type="ARBA" id="ARBA00002442"/>
    </source>
</evidence>
<dbReference type="GO" id="GO:0017004">
    <property type="term" value="P:cytochrome complex assembly"/>
    <property type="evidence" value="ECO:0007669"/>
    <property type="project" value="UniProtKB-KW"/>
</dbReference>
<sequence>MSGLVLIVGRDLRLALRQSADAWLAVLFFVLTGALFPFGIGPEPSLLKLIAPGVIWVVALLAVLLSLERLFLADYEDGSLEQLLLSPLPLELAILGKVLAHWLTTGLPLIAAAPLLAVLFNMDMAGLGVLLLAMLLGTPILSLIGAIGAALTLGARRGGVLIPLLVLPLYIPALIFGVGATDAALAGLSARPDLMLLAALLLVMLVITPLAGAAALRQALE</sequence>
<keyword evidence="5 12" id="KW-0813">Transport</keyword>
<dbReference type="Pfam" id="PF03379">
    <property type="entry name" value="CcmB"/>
    <property type="match status" value="1"/>
</dbReference>
<evidence type="ECO:0000256" key="9">
    <source>
        <dbReference type="ARBA" id="ARBA00022748"/>
    </source>
</evidence>
<gene>
    <name evidence="14" type="primary">ccmB</name>
    <name evidence="14" type="ORF">HBA54_26920</name>
</gene>
<dbReference type="RefSeq" id="WP_167231234.1">
    <property type="nucleotide sequence ID" value="NZ_JAAQPH010000036.1"/>
</dbReference>
<feature type="transmembrane region" description="Helical" evidence="13">
    <location>
        <begin position="160"/>
        <end position="188"/>
    </location>
</feature>
<feature type="transmembrane region" description="Helical" evidence="13">
    <location>
        <begin position="194"/>
        <end position="216"/>
    </location>
</feature>
<dbReference type="EMBL" id="JAAQPH010000036">
    <property type="protein sequence ID" value="NIA72229.1"/>
    <property type="molecule type" value="Genomic_DNA"/>
</dbReference>
<feature type="transmembrane region" description="Helical" evidence="13">
    <location>
        <begin position="46"/>
        <end position="67"/>
    </location>
</feature>
<evidence type="ECO:0000256" key="13">
    <source>
        <dbReference type="SAM" id="Phobius"/>
    </source>
</evidence>
<dbReference type="Proteomes" id="UP000761264">
    <property type="component" value="Unassembled WGS sequence"/>
</dbReference>
<dbReference type="PANTHER" id="PTHR30070:SF1">
    <property type="entry name" value="CYTOCHROME C BIOGENESIS B-RELATED"/>
    <property type="match status" value="1"/>
</dbReference>
<evidence type="ECO:0000256" key="4">
    <source>
        <dbReference type="ARBA" id="ARBA00016452"/>
    </source>
</evidence>
<feature type="transmembrane region" description="Helical" evidence="13">
    <location>
        <begin position="20"/>
        <end position="40"/>
    </location>
</feature>
<evidence type="ECO:0000256" key="8">
    <source>
        <dbReference type="ARBA" id="ARBA00022692"/>
    </source>
</evidence>
<keyword evidence="11 12" id="KW-0472">Membrane</keyword>
<feature type="transmembrane region" description="Helical" evidence="13">
    <location>
        <begin position="98"/>
        <end position="120"/>
    </location>
</feature>
<comment type="subcellular location">
    <subcellularLocation>
        <location evidence="2">Cell inner membrane</location>
        <topology evidence="2">Multi-pass membrane protein</topology>
    </subcellularLocation>
</comment>
<keyword evidence="10 13" id="KW-1133">Transmembrane helix</keyword>
<evidence type="ECO:0000256" key="7">
    <source>
        <dbReference type="ARBA" id="ARBA00022519"/>
    </source>
</evidence>
<evidence type="ECO:0000256" key="2">
    <source>
        <dbReference type="ARBA" id="ARBA00004429"/>
    </source>
</evidence>
<evidence type="ECO:0000256" key="12">
    <source>
        <dbReference type="PIRNR" id="PIRNR002764"/>
    </source>
</evidence>